<dbReference type="AlphaFoldDB" id="A0A8J4UG54"/>
<organism evidence="1 2">
    <name type="scientific">Clarias magur</name>
    <name type="common">Asian catfish</name>
    <name type="synonym">Macropteronotus magur</name>
    <dbReference type="NCBI Taxonomy" id="1594786"/>
    <lineage>
        <taxon>Eukaryota</taxon>
        <taxon>Metazoa</taxon>
        <taxon>Chordata</taxon>
        <taxon>Craniata</taxon>
        <taxon>Vertebrata</taxon>
        <taxon>Euteleostomi</taxon>
        <taxon>Actinopterygii</taxon>
        <taxon>Neopterygii</taxon>
        <taxon>Teleostei</taxon>
        <taxon>Ostariophysi</taxon>
        <taxon>Siluriformes</taxon>
        <taxon>Clariidae</taxon>
        <taxon>Clarias</taxon>
    </lineage>
</organism>
<dbReference type="EMBL" id="QNUK01000184">
    <property type="protein sequence ID" value="KAF5898914.1"/>
    <property type="molecule type" value="Genomic_DNA"/>
</dbReference>
<dbReference type="OrthoDB" id="10397501at2759"/>
<reference evidence="1" key="1">
    <citation type="submission" date="2020-07" db="EMBL/GenBank/DDBJ databases">
        <title>Clarias magur genome sequencing, assembly and annotation.</title>
        <authorList>
            <person name="Kushwaha B."/>
            <person name="Kumar R."/>
            <person name="Das P."/>
            <person name="Joshi C.G."/>
            <person name="Kumar D."/>
            <person name="Nagpure N.S."/>
            <person name="Pandey M."/>
            <person name="Agarwal S."/>
            <person name="Srivastava S."/>
            <person name="Singh M."/>
            <person name="Sahoo L."/>
            <person name="Jayasankar P."/>
            <person name="Meher P.K."/>
            <person name="Koringa P.G."/>
            <person name="Iquebal M.A."/>
            <person name="Das S.P."/>
            <person name="Bit A."/>
            <person name="Patnaik S."/>
            <person name="Patel N."/>
            <person name="Shah T.M."/>
            <person name="Hinsu A."/>
            <person name="Jena J.K."/>
        </authorList>
    </citation>
    <scope>NUCLEOTIDE SEQUENCE</scope>
    <source>
        <strain evidence="1">CIFAMagur01</strain>
        <tissue evidence="1">Testis</tissue>
    </source>
</reference>
<comment type="caution">
    <text evidence="1">The sequence shown here is derived from an EMBL/GenBank/DDBJ whole genome shotgun (WGS) entry which is preliminary data.</text>
</comment>
<accession>A0A8J4UG54</accession>
<feature type="non-terminal residue" evidence="1">
    <location>
        <position position="1"/>
    </location>
</feature>
<proteinExistence type="predicted"/>
<evidence type="ECO:0000313" key="1">
    <source>
        <dbReference type="EMBL" id="KAF5898914.1"/>
    </source>
</evidence>
<evidence type="ECO:0000313" key="2">
    <source>
        <dbReference type="Proteomes" id="UP000727407"/>
    </source>
</evidence>
<sequence>RDKEGACAEGRFIPEHRRGLNYPAGYDDGADSSSHRLNMLLSVTLMTDTCEWLTSPDQHRASAMLS</sequence>
<protein>
    <submittedName>
        <fullName evidence="1">Putative carboxylesterase 18</fullName>
    </submittedName>
</protein>
<gene>
    <name evidence="1" type="primary">cxe18</name>
    <name evidence="1" type="ORF">DAT39_011387</name>
</gene>
<keyword evidence="2" id="KW-1185">Reference proteome</keyword>
<dbReference type="Proteomes" id="UP000727407">
    <property type="component" value="Unassembled WGS sequence"/>
</dbReference>
<name>A0A8J4UG54_CLAMG</name>
<feature type="non-terminal residue" evidence="1">
    <location>
        <position position="66"/>
    </location>
</feature>